<sequence length="222" mass="25249">MTLNTFNQSTSDPIGADKYADPGYLVPAEDEVWPGGKGPVYPFDDDIFQVPMGEKKRYIWTLLKDQFEFPKSSADNDSDNSCQVGSAFQYGTDVMGYITDSLSNTIRTGSGWTRANGTVWIQDTVIQIQWSWMGLPIALVVLGTLFLVATSVIDRKYGVPLWKSSQIPFLFHGVEDWNEFEKKEMRQGLLEKKIGMEKRAAEIEVRIDKNEQSGETRFRRRI</sequence>
<dbReference type="EMBL" id="MU394333">
    <property type="protein sequence ID" value="KAI6084772.1"/>
    <property type="molecule type" value="Genomic_DNA"/>
</dbReference>
<evidence type="ECO:0000313" key="2">
    <source>
        <dbReference type="Proteomes" id="UP001497680"/>
    </source>
</evidence>
<reference evidence="1 2" key="1">
    <citation type="journal article" date="2022" name="New Phytol.">
        <title>Ecological generalism drives hyperdiversity of secondary metabolite gene clusters in xylarialean endophytes.</title>
        <authorList>
            <person name="Franco M.E.E."/>
            <person name="Wisecaver J.H."/>
            <person name="Arnold A.E."/>
            <person name="Ju Y.M."/>
            <person name="Slot J.C."/>
            <person name="Ahrendt S."/>
            <person name="Moore L.P."/>
            <person name="Eastman K.E."/>
            <person name="Scott K."/>
            <person name="Konkel Z."/>
            <person name="Mondo S.J."/>
            <person name="Kuo A."/>
            <person name="Hayes R.D."/>
            <person name="Haridas S."/>
            <person name="Andreopoulos B."/>
            <person name="Riley R."/>
            <person name="LaButti K."/>
            <person name="Pangilinan J."/>
            <person name="Lipzen A."/>
            <person name="Amirebrahimi M."/>
            <person name="Yan J."/>
            <person name="Adam C."/>
            <person name="Keymanesh K."/>
            <person name="Ng V."/>
            <person name="Louie K."/>
            <person name="Northen T."/>
            <person name="Drula E."/>
            <person name="Henrissat B."/>
            <person name="Hsieh H.M."/>
            <person name="Youens-Clark K."/>
            <person name="Lutzoni F."/>
            <person name="Miadlikowska J."/>
            <person name="Eastwood D.C."/>
            <person name="Hamelin R.C."/>
            <person name="Grigoriev I.V."/>
            <person name="U'Ren J.M."/>
        </authorList>
    </citation>
    <scope>NUCLEOTIDE SEQUENCE [LARGE SCALE GENOMIC DNA]</scope>
    <source>
        <strain evidence="1 2">ER1909</strain>
    </source>
</reference>
<dbReference type="Proteomes" id="UP001497680">
    <property type="component" value="Unassembled WGS sequence"/>
</dbReference>
<name>A0ACC0CWG4_9PEZI</name>
<gene>
    <name evidence="1" type="ORF">F4821DRAFT_279885</name>
</gene>
<protein>
    <submittedName>
        <fullName evidence="1">Uncharacterized protein</fullName>
    </submittedName>
</protein>
<comment type="caution">
    <text evidence="1">The sequence shown here is derived from an EMBL/GenBank/DDBJ whole genome shotgun (WGS) entry which is preliminary data.</text>
</comment>
<proteinExistence type="predicted"/>
<organism evidence="1 2">
    <name type="scientific">Hypoxylon rubiginosum</name>
    <dbReference type="NCBI Taxonomy" id="110542"/>
    <lineage>
        <taxon>Eukaryota</taxon>
        <taxon>Fungi</taxon>
        <taxon>Dikarya</taxon>
        <taxon>Ascomycota</taxon>
        <taxon>Pezizomycotina</taxon>
        <taxon>Sordariomycetes</taxon>
        <taxon>Xylariomycetidae</taxon>
        <taxon>Xylariales</taxon>
        <taxon>Hypoxylaceae</taxon>
        <taxon>Hypoxylon</taxon>
    </lineage>
</organism>
<accession>A0ACC0CWG4</accession>
<keyword evidence="2" id="KW-1185">Reference proteome</keyword>
<evidence type="ECO:0000313" key="1">
    <source>
        <dbReference type="EMBL" id="KAI6084772.1"/>
    </source>
</evidence>